<evidence type="ECO:0000256" key="3">
    <source>
        <dbReference type="ARBA" id="ARBA00022840"/>
    </source>
</evidence>
<feature type="compositionally biased region" description="Low complexity" evidence="7">
    <location>
        <begin position="59"/>
        <end position="83"/>
    </location>
</feature>
<keyword evidence="10" id="KW-1185">Reference proteome</keyword>
<evidence type="ECO:0000256" key="5">
    <source>
        <dbReference type="PROSITE-ProRule" id="PRU00283"/>
    </source>
</evidence>
<evidence type="ECO:0000256" key="7">
    <source>
        <dbReference type="SAM" id="MobiDB-lite"/>
    </source>
</evidence>
<keyword evidence="4" id="KW-0206">Cytoskeleton</keyword>
<feature type="coiled-coil region" evidence="6">
    <location>
        <begin position="192"/>
        <end position="352"/>
    </location>
</feature>
<evidence type="ECO:0000256" key="2">
    <source>
        <dbReference type="ARBA" id="ARBA00022741"/>
    </source>
</evidence>
<feature type="compositionally biased region" description="Polar residues" evidence="7">
    <location>
        <begin position="123"/>
        <end position="139"/>
    </location>
</feature>
<name>A0AAV4JLQ6_9GAST</name>
<dbReference type="PROSITE" id="PS50067">
    <property type="entry name" value="KINESIN_MOTOR_2"/>
    <property type="match status" value="1"/>
</dbReference>
<dbReference type="InterPro" id="IPR031852">
    <property type="entry name" value="Vik1/Cik1_MT-bd"/>
</dbReference>
<dbReference type="GO" id="GO:0007018">
    <property type="term" value="P:microtubule-based movement"/>
    <property type="evidence" value="ECO:0007669"/>
    <property type="project" value="InterPro"/>
</dbReference>
<comment type="caution">
    <text evidence="9">The sequence shown here is derived from an EMBL/GenBank/DDBJ whole genome shotgun (WGS) entry which is preliminary data.</text>
</comment>
<keyword evidence="2" id="KW-0547">Nucleotide-binding</keyword>
<dbReference type="Pfam" id="PF16796">
    <property type="entry name" value="Microtub_bd"/>
    <property type="match status" value="1"/>
</dbReference>
<evidence type="ECO:0000256" key="1">
    <source>
        <dbReference type="ARBA" id="ARBA00004245"/>
    </source>
</evidence>
<protein>
    <submittedName>
        <fullName evidence="9">Kinesin-like protein</fullName>
    </submittedName>
</protein>
<dbReference type="InterPro" id="IPR027417">
    <property type="entry name" value="P-loop_NTPase"/>
</dbReference>
<dbReference type="InterPro" id="IPR036961">
    <property type="entry name" value="Kinesin_motor_dom_sf"/>
</dbReference>
<dbReference type="Proteomes" id="UP000762676">
    <property type="component" value="Unassembled WGS sequence"/>
</dbReference>
<dbReference type="GO" id="GO:0005856">
    <property type="term" value="C:cytoskeleton"/>
    <property type="evidence" value="ECO:0007669"/>
    <property type="project" value="UniProtKB-SubCell"/>
</dbReference>
<evidence type="ECO:0000313" key="9">
    <source>
        <dbReference type="EMBL" id="GFS21501.1"/>
    </source>
</evidence>
<organism evidence="9 10">
    <name type="scientific">Elysia marginata</name>
    <dbReference type="NCBI Taxonomy" id="1093978"/>
    <lineage>
        <taxon>Eukaryota</taxon>
        <taxon>Metazoa</taxon>
        <taxon>Spiralia</taxon>
        <taxon>Lophotrochozoa</taxon>
        <taxon>Mollusca</taxon>
        <taxon>Gastropoda</taxon>
        <taxon>Heterobranchia</taxon>
        <taxon>Euthyneura</taxon>
        <taxon>Panpulmonata</taxon>
        <taxon>Sacoglossa</taxon>
        <taxon>Placobranchoidea</taxon>
        <taxon>Plakobranchidae</taxon>
        <taxon>Elysia</taxon>
    </lineage>
</organism>
<dbReference type="InterPro" id="IPR027640">
    <property type="entry name" value="Kinesin-like_fam"/>
</dbReference>
<dbReference type="SUPFAM" id="SSF52540">
    <property type="entry name" value="P-loop containing nucleoside triphosphate hydrolases"/>
    <property type="match status" value="1"/>
</dbReference>
<dbReference type="GO" id="GO:0005524">
    <property type="term" value="F:ATP binding"/>
    <property type="evidence" value="ECO:0007669"/>
    <property type="project" value="UniProtKB-KW"/>
</dbReference>
<evidence type="ECO:0000259" key="8">
    <source>
        <dbReference type="PROSITE" id="PS50067"/>
    </source>
</evidence>
<keyword evidence="4" id="KW-0963">Cytoplasm</keyword>
<accession>A0AAV4JLQ6</accession>
<dbReference type="InterPro" id="IPR001752">
    <property type="entry name" value="Kinesin_motor_dom"/>
</dbReference>
<dbReference type="Gene3D" id="3.40.850.10">
    <property type="entry name" value="Kinesin motor domain"/>
    <property type="match status" value="1"/>
</dbReference>
<dbReference type="AlphaFoldDB" id="A0AAV4JLQ6"/>
<comment type="subcellular location">
    <subcellularLocation>
        <location evidence="1">Cytoplasm</location>
        <location evidence="1">Cytoskeleton</location>
    </subcellularLocation>
</comment>
<dbReference type="PANTHER" id="PTHR47972">
    <property type="entry name" value="KINESIN-LIKE PROTEIN KLP-3"/>
    <property type="match status" value="1"/>
</dbReference>
<feature type="domain" description="Kinesin motor" evidence="8">
    <location>
        <begin position="356"/>
        <end position="465"/>
    </location>
</feature>
<dbReference type="GO" id="GO:0008017">
    <property type="term" value="F:microtubule binding"/>
    <property type="evidence" value="ECO:0007669"/>
    <property type="project" value="InterPro"/>
</dbReference>
<evidence type="ECO:0000313" key="10">
    <source>
        <dbReference type="Proteomes" id="UP000762676"/>
    </source>
</evidence>
<dbReference type="EMBL" id="BMAT01010167">
    <property type="protein sequence ID" value="GFS21501.1"/>
    <property type="molecule type" value="Genomic_DNA"/>
</dbReference>
<comment type="caution">
    <text evidence="5">Lacks conserved residue(s) required for the propagation of feature annotation.</text>
</comment>
<dbReference type="GO" id="GO:0003777">
    <property type="term" value="F:microtubule motor activity"/>
    <property type="evidence" value="ECO:0007669"/>
    <property type="project" value="InterPro"/>
</dbReference>
<evidence type="ECO:0000256" key="6">
    <source>
        <dbReference type="SAM" id="Coils"/>
    </source>
</evidence>
<feature type="region of interest" description="Disordered" evidence="7">
    <location>
        <begin position="28"/>
        <end position="150"/>
    </location>
</feature>
<comment type="similarity">
    <text evidence="5">Belongs to the TRAFAC class myosin-kinesin ATPase superfamily. Kinesin family.</text>
</comment>
<keyword evidence="6" id="KW-0175">Coiled coil</keyword>
<reference evidence="9 10" key="1">
    <citation type="journal article" date="2021" name="Elife">
        <title>Chloroplast acquisition without the gene transfer in kleptoplastic sea slugs, Plakobranchus ocellatus.</title>
        <authorList>
            <person name="Maeda T."/>
            <person name="Takahashi S."/>
            <person name="Yoshida T."/>
            <person name="Shimamura S."/>
            <person name="Takaki Y."/>
            <person name="Nagai Y."/>
            <person name="Toyoda A."/>
            <person name="Suzuki Y."/>
            <person name="Arimoto A."/>
            <person name="Ishii H."/>
            <person name="Satoh N."/>
            <person name="Nishiyama T."/>
            <person name="Hasebe M."/>
            <person name="Maruyama T."/>
            <person name="Minagawa J."/>
            <person name="Obokata J."/>
            <person name="Shigenobu S."/>
        </authorList>
    </citation>
    <scope>NUCLEOTIDE SEQUENCE [LARGE SCALE GENOMIC DNA]</scope>
</reference>
<dbReference type="Gene3D" id="1.10.287.1490">
    <property type="match status" value="1"/>
</dbReference>
<proteinExistence type="inferred from homology"/>
<evidence type="ECO:0000256" key="4">
    <source>
        <dbReference type="ARBA" id="ARBA00023212"/>
    </source>
</evidence>
<sequence>MIQFFFYLNLIKQRKPLASNRKIPVPQSRVVTKRTRSPNADELQKEGKRPCTSNLSRGSSTTALTKQTATSTSSRLTTTKSSSNLMGRKPLSRPAVSHTAAASRAVKSNVRAGAATAPRPVQSRPTASKPSNLNSTVLSTGAPKTKPRPAWDIKGRLQDMQGELSGCTFRIAHLESLNQKLSGDAEEKHLASQSAVKEIQELKEKLSNAGQEYESQKRKLQTDLDDLELQKSSIERKKSALEEELANSSNQVTRLQQLAEVRNKTIDDLNLAIEQKESEILRLEAKGRAHETERRRLNDEIDDWKQRFEAHSKTIEELKEMVEQKNSVIEGLESKERAHETERRRLHNLVQELKGNIRVFCRVRPLLGEEELLKGGIISHMNFPDQDSKVLELDKLPDISMNESVLNSTRGGRGLSKYEFSFDKVFQPESCQAEVFEEISQLVQGSRAGMEFQEAWKNPGICFNP</sequence>
<gene>
    <name evidence="9" type="ORF">ElyMa_005084400</name>
</gene>
<keyword evidence="3" id="KW-0067">ATP-binding</keyword>